<keyword evidence="6" id="KW-1185">Reference proteome</keyword>
<keyword evidence="3" id="KW-0804">Transcription</keyword>
<name>A0A7W9IK06_9ACTN</name>
<gene>
    <name evidence="5" type="ORF">F4562_005184</name>
</gene>
<dbReference type="InterPro" id="IPR000843">
    <property type="entry name" value="HTH_LacI"/>
</dbReference>
<dbReference type="EMBL" id="JACHMP010000001">
    <property type="protein sequence ID" value="MBB5822122.1"/>
    <property type="molecule type" value="Genomic_DNA"/>
</dbReference>
<reference evidence="5 6" key="1">
    <citation type="submission" date="2020-08" db="EMBL/GenBank/DDBJ databases">
        <title>Sequencing the genomes of 1000 actinobacteria strains.</title>
        <authorList>
            <person name="Klenk H.-P."/>
        </authorList>
    </citation>
    <scope>NUCLEOTIDE SEQUENCE [LARGE SCALE GENOMIC DNA]</scope>
    <source>
        <strain evidence="5 6">DSM 46887</strain>
    </source>
</reference>
<evidence type="ECO:0000313" key="5">
    <source>
        <dbReference type="EMBL" id="MBB5822122.1"/>
    </source>
</evidence>
<feature type="domain" description="HTH lacI-type" evidence="4">
    <location>
        <begin position="5"/>
        <end position="59"/>
    </location>
</feature>
<dbReference type="InterPro" id="IPR028082">
    <property type="entry name" value="Peripla_BP_I"/>
</dbReference>
<dbReference type="PROSITE" id="PS50932">
    <property type="entry name" value="HTH_LACI_2"/>
    <property type="match status" value="1"/>
</dbReference>
<comment type="caution">
    <text evidence="5">The sequence shown here is derived from an EMBL/GenBank/DDBJ whole genome shotgun (WGS) entry which is preliminary data.</text>
</comment>
<dbReference type="GO" id="GO:0003700">
    <property type="term" value="F:DNA-binding transcription factor activity"/>
    <property type="evidence" value="ECO:0007669"/>
    <property type="project" value="TreeGrafter"/>
</dbReference>
<dbReference type="Gene3D" id="1.10.260.40">
    <property type="entry name" value="lambda repressor-like DNA-binding domains"/>
    <property type="match status" value="1"/>
</dbReference>
<dbReference type="RefSeq" id="WP_184544308.1">
    <property type="nucleotide sequence ID" value="NZ_JACHMP010000001.1"/>
</dbReference>
<evidence type="ECO:0000313" key="6">
    <source>
        <dbReference type="Proteomes" id="UP000540685"/>
    </source>
</evidence>
<dbReference type="InterPro" id="IPR010982">
    <property type="entry name" value="Lambda_DNA-bd_dom_sf"/>
</dbReference>
<dbReference type="SUPFAM" id="SSF53822">
    <property type="entry name" value="Periplasmic binding protein-like I"/>
    <property type="match status" value="1"/>
</dbReference>
<dbReference type="InterPro" id="IPR046335">
    <property type="entry name" value="LacI/GalR-like_sensor"/>
</dbReference>
<dbReference type="PANTHER" id="PTHR30146:SF109">
    <property type="entry name" value="HTH-TYPE TRANSCRIPTIONAL REGULATOR GALS"/>
    <property type="match status" value="1"/>
</dbReference>
<protein>
    <submittedName>
        <fullName evidence="5">DNA-binding LacI/PurR family transcriptional regulator</fullName>
    </submittedName>
</protein>
<accession>A0A7W9IK06</accession>
<evidence type="ECO:0000256" key="2">
    <source>
        <dbReference type="ARBA" id="ARBA00023125"/>
    </source>
</evidence>
<dbReference type="GO" id="GO:0000976">
    <property type="term" value="F:transcription cis-regulatory region binding"/>
    <property type="evidence" value="ECO:0007669"/>
    <property type="project" value="TreeGrafter"/>
</dbReference>
<dbReference type="PANTHER" id="PTHR30146">
    <property type="entry name" value="LACI-RELATED TRANSCRIPTIONAL REPRESSOR"/>
    <property type="match status" value="1"/>
</dbReference>
<dbReference type="SMART" id="SM00354">
    <property type="entry name" value="HTH_LACI"/>
    <property type="match status" value="1"/>
</dbReference>
<dbReference type="AlphaFoldDB" id="A0A7W9IK06"/>
<dbReference type="CDD" id="cd01392">
    <property type="entry name" value="HTH_LacI"/>
    <property type="match status" value="1"/>
</dbReference>
<keyword evidence="1" id="KW-0805">Transcription regulation</keyword>
<evidence type="ECO:0000256" key="1">
    <source>
        <dbReference type="ARBA" id="ARBA00023015"/>
    </source>
</evidence>
<dbReference type="SUPFAM" id="SSF47413">
    <property type="entry name" value="lambda repressor-like DNA-binding domains"/>
    <property type="match status" value="1"/>
</dbReference>
<dbReference type="Gene3D" id="3.40.50.2300">
    <property type="match status" value="2"/>
</dbReference>
<organism evidence="5 6">
    <name type="scientific">Streptosporangium becharense</name>
    <dbReference type="NCBI Taxonomy" id="1816182"/>
    <lineage>
        <taxon>Bacteria</taxon>
        <taxon>Bacillati</taxon>
        <taxon>Actinomycetota</taxon>
        <taxon>Actinomycetes</taxon>
        <taxon>Streptosporangiales</taxon>
        <taxon>Streptosporangiaceae</taxon>
        <taxon>Streptosporangium</taxon>
    </lineage>
</organism>
<evidence type="ECO:0000256" key="3">
    <source>
        <dbReference type="ARBA" id="ARBA00023163"/>
    </source>
</evidence>
<dbReference type="Proteomes" id="UP000540685">
    <property type="component" value="Unassembled WGS sequence"/>
</dbReference>
<sequence length="345" mass="37184">MRARPTLEKVAARAGVSRATASRVVNGSTRVAPEIREAVNRAVEELGYVPNQAARSLVTQRTDSVALVFPEPATRVFSDDPTFAGIIRGVSMEIEQADKQLVLMLTGTPGGYQRVERYATNGHVDGVIIASMHGTDPLPGLLSRRGVPVVCSGRPVLPGDLPYVDMDNLGGAERAVRHLLERGRRRIATISGPLDMIAGQDRLTGYREVLRDSDRRSIIAVGDFTRESGAVAMRQLLADDPEIDAVFAANDLMALGALRTLRDQRRRVPDDVAVVGFDDIPAASYAEPPLTTIRQPTVEMGRLLARMVLNPEETGQIVLPTELVVRGSTASRPPASVTPRGCGGR</sequence>
<proteinExistence type="predicted"/>
<dbReference type="Pfam" id="PF13377">
    <property type="entry name" value="Peripla_BP_3"/>
    <property type="match status" value="1"/>
</dbReference>
<dbReference type="Pfam" id="PF00356">
    <property type="entry name" value="LacI"/>
    <property type="match status" value="1"/>
</dbReference>
<keyword evidence="2 5" id="KW-0238">DNA-binding</keyword>
<evidence type="ECO:0000259" key="4">
    <source>
        <dbReference type="PROSITE" id="PS50932"/>
    </source>
</evidence>
<dbReference type="CDD" id="cd06267">
    <property type="entry name" value="PBP1_LacI_sugar_binding-like"/>
    <property type="match status" value="1"/>
</dbReference>